<evidence type="ECO:0000313" key="4">
    <source>
        <dbReference type="Proteomes" id="UP000276776"/>
    </source>
</evidence>
<evidence type="ECO:0000313" key="3">
    <source>
        <dbReference type="EMBL" id="VDN04649.1"/>
    </source>
</evidence>
<dbReference type="InterPro" id="IPR011082">
    <property type="entry name" value="Exosome-assoc_fac/DNA_repair"/>
</dbReference>
<dbReference type="EMBL" id="UYYF01004485">
    <property type="protein sequence ID" value="VDN04649.1"/>
    <property type="molecule type" value="Genomic_DNA"/>
</dbReference>
<reference evidence="3 4" key="2">
    <citation type="submission" date="2018-11" db="EMBL/GenBank/DDBJ databases">
        <authorList>
            <consortium name="Pathogen Informatics"/>
        </authorList>
    </citation>
    <scope>NUCLEOTIDE SEQUENCE [LARGE SCALE GENOMIC DNA]</scope>
</reference>
<dbReference type="WBParaSite" id="TCLT_0000722401-mRNA-1">
    <property type="protein sequence ID" value="TCLT_0000722401-mRNA-1"/>
    <property type="gene ID" value="TCLT_0000722401"/>
</dbReference>
<dbReference type="GO" id="GO:0010468">
    <property type="term" value="P:regulation of gene expression"/>
    <property type="evidence" value="ECO:0007669"/>
    <property type="project" value="TreeGrafter"/>
</dbReference>
<dbReference type="GO" id="GO:0005737">
    <property type="term" value="C:cytoplasm"/>
    <property type="evidence" value="ECO:0007669"/>
    <property type="project" value="UniProtKB-SubCell"/>
</dbReference>
<comment type="similarity">
    <text evidence="1">Belongs to the C1D family.</text>
</comment>
<evidence type="ECO:0000256" key="2">
    <source>
        <dbReference type="SAM" id="MobiDB-lite"/>
    </source>
</evidence>
<dbReference type="OrthoDB" id="1421013at2759"/>
<comment type="subunit">
    <text evidence="1">Monomer and homodimer.</text>
</comment>
<feature type="region of interest" description="Disordered" evidence="2">
    <location>
        <begin position="193"/>
        <end position="214"/>
    </location>
</feature>
<dbReference type="PANTHER" id="PTHR15341:SF3">
    <property type="entry name" value="NUCLEAR NUCLEIC ACID-BINDING PROTEIN C1D"/>
    <property type="match status" value="1"/>
</dbReference>
<keyword evidence="1" id="KW-0698">rRNA processing</keyword>
<comment type="subcellular location">
    <subcellularLocation>
        <location evidence="1">Cytoplasm</location>
    </subcellularLocation>
    <subcellularLocation>
        <location evidence="1">Nucleus</location>
        <location evidence="1">Nucleolus</location>
    </subcellularLocation>
    <subcellularLocation>
        <location evidence="1">Nucleus</location>
    </subcellularLocation>
</comment>
<dbReference type="GO" id="GO:0003677">
    <property type="term" value="F:DNA binding"/>
    <property type="evidence" value="ECO:0007669"/>
    <property type="project" value="UniProtKB-KW"/>
</dbReference>
<dbReference type="GO" id="GO:0000460">
    <property type="term" value="P:maturation of 5.8S rRNA"/>
    <property type="evidence" value="ECO:0007669"/>
    <property type="project" value="TreeGrafter"/>
</dbReference>
<dbReference type="AlphaFoldDB" id="A0A0N5D2V0"/>
<comment type="function">
    <text evidence="1">Plays a role in the recruitment of the exosome to pre-rRNA to mediate the 3'-5' end processing of the 5.8S rRNA.</text>
</comment>
<dbReference type="GO" id="GO:0003723">
    <property type="term" value="F:RNA binding"/>
    <property type="evidence" value="ECO:0007669"/>
    <property type="project" value="UniProtKB-UniRule"/>
</dbReference>
<keyword evidence="4" id="KW-1185">Reference proteome</keyword>
<name>A0A0N5D2V0_THECL</name>
<accession>A0A0N5D2V0</accession>
<organism evidence="5">
    <name type="scientific">Thelazia callipaeda</name>
    <name type="common">Oriental eyeworm</name>
    <name type="synonym">Parasitic nematode</name>
    <dbReference type="NCBI Taxonomy" id="103827"/>
    <lineage>
        <taxon>Eukaryota</taxon>
        <taxon>Metazoa</taxon>
        <taxon>Ecdysozoa</taxon>
        <taxon>Nematoda</taxon>
        <taxon>Chromadorea</taxon>
        <taxon>Rhabditida</taxon>
        <taxon>Spirurina</taxon>
        <taxon>Spiruromorpha</taxon>
        <taxon>Thelazioidea</taxon>
        <taxon>Thelaziidae</taxon>
        <taxon>Thelazia</taxon>
    </lineage>
</organism>
<dbReference type="OMA" id="MSVFVIN"/>
<gene>
    <name evidence="3" type="ORF">TCLT_LOCUS7213</name>
</gene>
<keyword evidence="1" id="KW-0694">RNA-binding</keyword>
<keyword evidence="1" id="KW-0539">Nucleus</keyword>
<sequence length="214" mass="24848">MEETLPPEIMQQLEKFHEALTLLEETYSVNFSDPLENSRKPPLEKLKIDLMSVFVINSLYWIFLCTHGRKPRREAFLENEMTRAKDYMGQLKELEERGLAPCLNQRVAKSLVRNALWEPQEREKLETSSVRFSYEISIQAVIYRETDATNDLSELEEREVGSNAVYQNITDVDKIEEKASVAVNSVSVKNVSKRSSKEANFTMKDHTKSKKKRL</sequence>
<reference evidence="5" key="1">
    <citation type="submission" date="2017-02" db="UniProtKB">
        <authorList>
            <consortium name="WormBaseParasite"/>
        </authorList>
    </citation>
    <scope>IDENTIFICATION</scope>
</reference>
<keyword evidence="1" id="KW-0963">Cytoplasm</keyword>
<dbReference type="PANTHER" id="PTHR15341">
    <property type="entry name" value="SUN-COR STEROID HORMONE RECEPTOR CO-REPRESSOR"/>
    <property type="match status" value="1"/>
</dbReference>
<dbReference type="STRING" id="103827.A0A0N5D2V0"/>
<keyword evidence="1" id="KW-0238">DNA-binding</keyword>
<dbReference type="GO" id="GO:0000178">
    <property type="term" value="C:exosome (RNase complex)"/>
    <property type="evidence" value="ECO:0007669"/>
    <property type="project" value="TreeGrafter"/>
</dbReference>
<evidence type="ECO:0000256" key="1">
    <source>
        <dbReference type="RuleBase" id="RU368003"/>
    </source>
</evidence>
<dbReference type="Proteomes" id="UP000276776">
    <property type="component" value="Unassembled WGS sequence"/>
</dbReference>
<evidence type="ECO:0000313" key="5">
    <source>
        <dbReference type="WBParaSite" id="TCLT_0000722401-mRNA-1"/>
    </source>
</evidence>
<protein>
    <recommendedName>
        <fullName evidence="1">Nuclear nucleic acid-binding protein C1D</fullName>
    </recommendedName>
</protein>
<dbReference type="GO" id="GO:0005730">
    <property type="term" value="C:nucleolus"/>
    <property type="evidence" value="ECO:0007669"/>
    <property type="project" value="UniProtKB-SubCell"/>
</dbReference>
<proteinExistence type="inferred from homology"/>